<dbReference type="OrthoDB" id="414463at2759"/>
<reference evidence="1" key="1">
    <citation type="journal article" date="2020" name="Stud. Mycol.">
        <title>101 Dothideomycetes genomes: a test case for predicting lifestyles and emergence of pathogens.</title>
        <authorList>
            <person name="Haridas S."/>
            <person name="Albert R."/>
            <person name="Binder M."/>
            <person name="Bloem J."/>
            <person name="Labutti K."/>
            <person name="Salamov A."/>
            <person name="Andreopoulos B."/>
            <person name="Baker S."/>
            <person name="Barry K."/>
            <person name="Bills G."/>
            <person name="Bluhm B."/>
            <person name="Cannon C."/>
            <person name="Castanera R."/>
            <person name="Culley D."/>
            <person name="Daum C."/>
            <person name="Ezra D."/>
            <person name="Gonzalez J."/>
            <person name="Henrissat B."/>
            <person name="Kuo A."/>
            <person name="Liang C."/>
            <person name="Lipzen A."/>
            <person name="Lutzoni F."/>
            <person name="Magnuson J."/>
            <person name="Mondo S."/>
            <person name="Nolan M."/>
            <person name="Ohm R."/>
            <person name="Pangilinan J."/>
            <person name="Park H.-J."/>
            <person name="Ramirez L."/>
            <person name="Alfaro M."/>
            <person name="Sun H."/>
            <person name="Tritt A."/>
            <person name="Yoshinaga Y."/>
            <person name="Zwiers L.-H."/>
            <person name="Turgeon B."/>
            <person name="Goodwin S."/>
            <person name="Spatafora J."/>
            <person name="Crous P."/>
            <person name="Grigoriev I."/>
        </authorList>
    </citation>
    <scope>NUCLEOTIDE SEQUENCE</scope>
    <source>
        <strain evidence="1">CBS 122681</strain>
    </source>
</reference>
<gene>
    <name evidence="1" type="ORF">K491DRAFT_684935</name>
</gene>
<evidence type="ECO:0000313" key="2">
    <source>
        <dbReference type="Proteomes" id="UP000799324"/>
    </source>
</evidence>
<keyword evidence="2" id="KW-1185">Reference proteome</keyword>
<dbReference type="EMBL" id="MU004555">
    <property type="protein sequence ID" value="KAF2648141.1"/>
    <property type="molecule type" value="Genomic_DNA"/>
</dbReference>
<evidence type="ECO:0000313" key="1">
    <source>
        <dbReference type="EMBL" id="KAF2648141.1"/>
    </source>
</evidence>
<protein>
    <submittedName>
        <fullName evidence="1">Uncharacterized protein</fullName>
    </submittedName>
</protein>
<organism evidence="1 2">
    <name type="scientific">Lophiostoma macrostomum CBS 122681</name>
    <dbReference type="NCBI Taxonomy" id="1314788"/>
    <lineage>
        <taxon>Eukaryota</taxon>
        <taxon>Fungi</taxon>
        <taxon>Dikarya</taxon>
        <taxon>Ascomycota</taxon>
        <taxon>Pezizomycotina</taxon>
        <taxon>Dothideomycetes</taxon>
        <taxon>Pleosporomycetidae</taxon>
        <taxon>Pleosporales</taxon>
        <taxon>Lophiostomataceae</taxon>
        <taxon>Lophiostoma</taxon>
    </lineage>
</organism>
<dbReference type="Proteomes" id="UP000799324">
    <property type="component" value="Unassembled WGS sequence"/>
</dbReference>
<accession>A0A6A6SMB4</accession>
<proteinExistence type="predicted"/>
<sequence length="442" mass="50288">MYLSTAIFIHNVELYKPPSLGLHFAQPPSRKVVIETSQTWYTFILYSFALRKRQAGPRQTLFSAAPYCIVSARPKISMPKAQIRKSRKGDGPYSNKAKATKPIADIVLELASPVALELSQKTTWSFWHIWDHCRVMDEQELSSEQQLERYKADWRKPHKFGTCIDIAHLAQQRLQKALRNHRNQEVRALSNQVTMMALWGGEDDDLEVAHCVAALFLPDCCIVIDTVYELDAFQVPLDGSHESMQHISFDGVKTHETYYYAKDDTGDFVLRQAGILSEPKDPAPEYVPVSYEEALQEGNFRIGRMFNRGNSGIPNRRHLNVNKVMKNEPEAIDSIPVSGGWLAVTMRMSMDYAKRSILVQVPQRDYLGLRDKEKVLHSLDRFGIVTRIGQSVSNIELKLMRKGKVVSERIDAVAEVVRDLGMAEVEFRKVVDSVATYGKRTT</sequence>
<name>A0A6A6SMB4_9PLEO</name>
<dbReference type="AlphaFoldDB" id="A0A6A6SMB4"/>